<dbReference type="PROSITE" id="PS00302">
    <property type="entry name" value="IF5A_HYPUSINE"/>
    <property type="match status" value="1"/>
</dbReference>
<dbReference type="GO" id="GO:0005737">
    <property type="term" value="C:cytoplasm"/>
    <property type="evidence" value="ECO:0007669"/>
    <property type="project" value="UniProtKB-SubCell"/>
</dbReference>
<accession>A0RUN7</accession>
<evidence type="ECO:0000256" key="10">
    <source>
        <dbReference type="ARBA" id="ARBA00032163"/>
    </source>
</evidence>
<dbReference type="Gene3D" id="2.30.30.30">
    <property type="match status" value="1"/>
</dbReference>
<dbReference type="HOGENOM" id="CLU_102600_3_0_2"/>
<dbReference type="Pfam" id="PF21485">
    <property type="entry name" value="IF5A-like_N"/>
    <property type="match status" value="1"/>
</dbReference>
<organism evidence="13 14">
    <name type="scientific">Cenarchaeum symbiosum (strain A)</name>
    <dbReference type="NCBI Taxonomy" id="414004"/>
    <lineage>
        <taxon>Archaea</taxon>
        <taxon>Nitrososphaerota</taxon>
        <taxon>Candidatus Cenarchaeales</taxon>
        <taxon>Candidatus Cenarchaeaceae</taxon>
        <taxon>Candidatus Cenarchaeum</taxon>
    </lineage>
</organism>
<dbReference type="PIRSF" id="PIRSF003025">
    <property type="entry name" value="eIF5A"/>
    <property type="match status" value="1"/>
</dbReference>
<dbReference type="PATRIC" id="fig|414004.10.peg.379"/>
<dbReference type="GO" id="GO:0003743">
    <property type="term" value="F:translation initiation factor activity"/>
    <property type="evidence" value="ECO:0007669"/>
    <property type="project" value="UniProtKB-UniRule"/>
</dbReference>
<evidence type="ECO:0000256" key="8">
    <source>
        <dbReference type="ARBA" id="ARBA00023071"/>
    </source>
</evidence>
<sequence length="157" mass="17168">MAGDPGDGKRKVNYSTKGRIGMSKPSELGSLKIGSYILLPVGDQATGEPCRISEYDTSKPGKHGAAKARIVGVGVFDGQKRPHVGPVSMQVHVPLIDKRTGQVISIIGETIQIMDSETFETVDIVMIDEEVQGRIENGQNVEYWLVMDKTKIMRIKN</sequence>
<evidence type="ECO:0000256" key="7">
    <source>
        <dbReference type="ARBA" id="ARBA00022917"/>
    </source>
</evidence>
<dbReference type="SMART" id="SM01376">
    <property type="entry name" value="eIF-5a"/>
    <property type="match status" value="1"/>
</dbReference>
<dbReference type="InterPro" id="IPR014722">
    <property type="entry name" value="Rib_uL2_dom2"/>
</dbReference>
<evidence type="ECO:0000256" key="11">
    <source>
        <dbReference type="HAMAP-Rule" id="MF_00085"/>
    </source>
</evidence>
<dbReference type="EnsemblBacteria" id="ABK77054">
    <property type="protein sequence ID" value="ABK77054"/>
    <property type="gene ID" value="CENSYa_0419"/>
</dbReference>
<dbReference type="SUPFAM" id="SSF50249">
    <property type="entry name" value="Nucleic acid-binding proteins"/>
    <property type="match status" value="1"/>
</dbReference>
<dbReference type="GO" id="GO:0045905">
    <property type="term" value="P:positive regulation of translational termination"/>
    <property type="evidence" value="ECO:0007669"/>
    <property type="project" value="InterPro"/>
</dbReference>
<dbReference type="InterPro" id="IPR019769">
    <property type="entry name" value="Trans_elong_IF5A_hypusine_site"/>
</dbReference>
<evidence type="ECO:0000256" key="1">
    <source>
        <dbReference type="ARBA" id="ARBA00003980"/>
    </source>
</evidence>
<keyword evidence="13" id="KW-0251">Elongation factor</keyword>
<keyword evidence="6 11" id="KW-0396">Initiation factor</keyword>
<proteinExistence type="inferred from homology"/>
<keyword evidence="14" id="KW-1185">Reference proteome</keyword>
<dbReference type="Proteomes" id="UP000000758">
    <property type="component" value="Chromosome"/>
</dbReference>
<feature type="domain" description="Translation initiation factor 5A C-terminal" evidence="12">
    <location>
        <begin position="95"/>
        <end position="156"/>
    </location>
</feature>
<evidence type="ECO:0000256" key="2">
    <source>
        <dbReference type="ARBA" id="ARBA00004496"/>
    </source>
</evidence>
<dbReference type="FunFam" id="2.30.30.30:FF:000038">
    <property type="entry name" value="Translation initiation factor 5A"/>
    <property type="match status" value="1"/>
</dbReference>
<dbReference type="Gene3D" id="2.40.50.140">
    <property type="entry name" value="Nucleic acid-binding proteins"/>
    <property type="match status" value="1"/>
</dbReference>
<evidence type="ECO:0000256" key="5">
    <source>
        <dbReference type="ARBA" id="ARBA00022490"/>
    </source>
</evidence>
<comment type="subcellular location">
    <subcellularLocation>
        <location evidence="2 11">Cytoplasm</location>
    </subcellularLocation>
</comment>
<reference evidence="13 14" key="1">
    <citation type="journal article" date="2006" name="Proc. Natl. Acad. Sci. U.S.A.">
        <title>Genomic analysis of the uncultivated marine crenarchaeote Cenarchaeum symbiosum.</title>
        <authorList>
            <person name="Hallam S.J."/>
            <person name="Konstantinidis K.T."/>
            <person name="Putnam N."/>
            <person name="Schleper C."/>
            <person name="Watanabe Y."/>
            <person name="Sugahara J."/>
            <person name="Preston C."/>
            <person name="de la Torre J."/>
            <person name="Richardson P.M."/>
            <person name="DeLong E.F."/>
        </authorList>
    </citation>
    <scope>NUCLEOTIDE SEQUENCE [LARGE SCALE GENOMIC DNA]</scope>
    <source>
        <strain evidence="14">A</strain>
    </source>
</reference>
<dbReference type="InterPro" id="IPR001884">
    <property type="entry name" value="IF5A-like"/>
</dbReference>
<dbReference type="AlphaFoldDB" id="A0RUN7"/>
<feature type="modified residue" description="Hypusine" evidence="11">
    <location>
        <position position="62"/>
    </location>
</feature>
<comment type="similarity">
    <text evidence="3 11">Belongs to the eIF-5A family.</text>
</comment>
<dbReference type="Pfam" id="PF01287">
    <property type="entry name" value="eIF-5a"/>
    <property type="match status" value="1"/>
</dbReference>
<evidence type="ECO:0000256" key="4">
    <source>
        <dbReference type="ARBA" id="ARBA00016327"/>
    </source>
</evidence>
<dbReference type="KEGG" id="csy:CENSYa_0419"/>
<dbReference type="InterPro" id="IPR020189">
    <property type="entry name" value="IF5A_C"/>
</dbReference>
<dbReference type="GO" id="GO:0045901">
    <property type="term" value="P:positive regulation of translational elongation"/>
    <property type="evidence" value="ECO:0007669"/>
    <property type="project" value="InterPro"/>
</dbReference>
<dbReference type="HAMAP" id="MF_00085">
    <property type="entry name" value="eIF_5A"/>
    <property type="match status" value="1"/>
</dbReference>
<dbReference type="InterPro" id="IPR008991">
    <property type="entry name" value="Translation_prot_SH3-like_sf"/>
</dbReference>
<dbReference type="GO" id="GO:0003723">
    <property type="term" value="F:RNA binding"/>
    <property type="evidence" value="ECO:0007669"/>
    <property type="project" value="InterPro"/>
</dbReference>
<comment type="function">
    <text evidence="1 11">Functions by promoting the formation of the first peptide bond.</text>
</comment>
<dbReference type="STRING" id="414004.CENSYa_0419"/>
<dbReference type="GO" id="GO:0003746">
    <property type="term" value="F:translation elongation factor activity"/>
    <property type="evidence" value="ECO:0007669"/>
    <property type="project" value="UniProtKB-KW"/>
</dbReference>
<dbReference type="NCBIfam" id="TIGR00037">
    <property type="entry name" value="eIF_5A"/>
    <property type="match status" value="1"/>
</dbReference>
<gene>
    <name evidence="11" type="primary">eif5a</name>
    <name evidence="13" type="ordered locus">CENSYa_0419</name>
</gene>
<keyword evidence="8 11" id="KW-0385">Hypusine</keyword>
<evidence type="ECO:0000256" key="6">
    <source>
        <dbReference type="ARBA" id="ARBA00022540"/>
    </source>
</evidence>
<dbReference type="InterPro" id="IPR048670">
    <property type="entry name" value="IF5A-like_N"/>
</dbReference>
<name>A0RUN7_CENSY</name>
<evidence type="ECO:0000313" key="13">
    <source>
        <dbReference type="EMBL" id="ABK77054.1"/>
    </source>
</evidence>
<evidence type="ECO:0000256" key="9">
    <source>
        <dbReference type="ARBA" id="ARBA00032030"/>
    </source>
</evidence>
<dbReference type="InterPro" id="IPR022847">
    <property type="entry name" value="Transl_elong_IF5A_arc"/>
</dbReference>
<keyword evidence="7 11" id="KW-0648">Protein biosynthesis</keyword>
<protein>
    <recommendedName>
        <fullName evidence="4 11">Translation initiation factor 5A</fullName>
    </recommendedName>
    <alternativeName>
        <fullName evidence="10 11">Hypusine-containing protein</fullName>
    </alternativeName>
    <alternativeName>
        <fullName evidence="9 11">eIF-5A</fullName>
    </alternativeName>
</protein>
<keyword evidence="5 11" id="KW-0963">Cytoplasm</keyword>
<dbReference type="PANTHER" id="PTHR11673">
    <property type="entry name" value="TRANSLATION INITIATION FACTOR 5A FAMILY MEMBER"/>
    <property type="match status" value="1"/>
</dbReference>
<dbReference type="GO" id="GO:0043022">
    <property type="term" value="F:ribosome binding"/>
    <property type="evidence" value="ECO:0007669"/>
    <property type="project" value="InterPro"/>
</dbReference>
<evidence type="ECO:0000259" key="12">
    <source>
        <dbReference type="SMART" id="SM01376"/>
    </source>
</evidence>
<dbReference type="NCBIfam" id="NF003076">
    <property type="entry name" value="PRK03999.1"/>
    <property type="match status" value="1"/>
</dbReference>
<evidence type="ECO:0000256" key="3">
    <source>
        <dbReference type="ARBA" id="ARBA00006016"/>
    </source>
</evidence>
<evidence type="ECO:0000313" key="14">
    <source>
        <dbReference type="Proteomes" id="UP000000758"/>
    </source>
</evidence>
<dbReference type="CDD" id="cd04467">
    <property type="entry name" value="S1_aIF5A"/>
    <property type="match status" value="1"/>
</dbReference>
<dbReference type="SUPFAM" id="SSF50104">
    <property type="entry name" value="Translation proteins SH3-like domain"/>
    <property type="match status" value="1"/>
</dbReference>
<dbReference type="InterPro" id="IPR012340">
    <property type="entry name" value="NA-bd_OB-fold"/>
</dbReference>
<dbReference type="EMBL" id="DP000238">
    <property type="protein sequence ID" value="ABK77054.1"/>
    <property type="molecule type" value="Genomic_DNA"/>
</dbReference>